<feature type="compositionally biased region" description="Polar residues" evidence="2">
    <location>
        <begin position="350"/>
        <end position="369"/>
    </location>
</feature>
<evidence type="ECO:0000313" key="4">
    <source>
        <dbReference type="Proteomes" id="UP001174691"/>
    </source>
</evidence>
<gene>
    <name evidence="3" type="ORF">NKR19_g7930</name>
</gene>
<accession>A0AA38VP88</accession>
<feature type="coiled-coil region" evidence="1">
    <location>
        <begin position="589"/>
        <end position="616"/>
    </location>
</feature>
<feature type="compositionally biased region" description="Basic and acidic residues" evidence="2">
    <location>
        <begin position="162"/>
        <end position="173"/>
    </location>
</feature>
<organism evidence="3 4">
    <name type="scientific">Coniochaeta hoffmannii</name>
    <dbReference type="NCBI Taxonomy" id="91930"/>
    <lineage>
        <taxon>Eukaryota</taxon>
        <taxon>Fungi</taxon>
        <taxon>Dikarya</taxon>
        <taxon>Ascomycota</taxon>
        <taxon>Pezizomycotina</taxon>
        <taxon>Sordariomycetes</taxon>
        <taxon>Sordariomycetidae</taxon>
        <taxon>Coniochaetales</taxon>
        <taxon>Coniochaetaceae</taxon>
        <taxon>Coniochaeta</taxon>
    </lineage>
</organism>
<dbReference type="EMBL" id="JANBVN010000148">
    <property type="protein sequence ID" value="KAJ9138260.1"/>
    <property type="molecule type" value="Genomic_DNA"/>
</dbReference>
<dbReference type="AlphaFoldDB" id="A0AA38VP88"/>
<feature type="compositionally biased region" description="Polar residues" evidence="2">
    <location>
        <begin position="1"/>
        <end position="18"/>
    </location>
</feature>
<feature type="region of interest" description="Disordered" evidence="2">
    <location>
        <begin position="700"/>
        <end position="741"/>
    </location>
</feature>
<comment type="caution">
    <text evidence="3">The sequence shown here is derived from an EMBL/GenBank/DDBJ whole genome shotgun (WGS) entry which is preliminary data.</text>
</comment>
<feature type="compositionally biased region" description="Low complexity" evidence="2">
    <location>
        <begin position="102"/>
        <end position="116"/>
    </location>
</feature>
<feature type="region of interest" description="Disordered" evidence="2">
    <location>
        <begin position="772"/>
        <end position="817"/>
    </location>
</feature>
<dbReference type="Proteomes" id="UP001174691">
    <property type="component" value="Unassembled WGS sequence"/>
</dbReference>
<dbReference type="InterPro" id="IPR024312">
    <property type="entry name" value="TACC_fungi"/>
</dbReference>
<feature type="compositionally biased region" description="Polar residues" evidence="2">
    <location>
        <begin position="312"/>
        <end position="321"/>
    </location>
</feature>
<feature type="region of interest" description="Disordered" evidence="2">
    <location>
        <begin position="1"/>
        <end position="173"/>
    </location>
</feature>
<feature type="region of interest" description="Disordered" evidence="2">
    <location>
        <begin position="297"/>
        <end position="328"/>
    </location>
</feature>
<evidence type="ECO:0000256" key="2">
    <source>
        <dbReference type="SAM" id="MobiDB-lite"/>
    </source>
</evidence>
<evidence type="ECO:0000313" key="3">
    <source>
        <dbReference type="EMBL" id="KAJ9138260.1"/>
    </source>
</evidence>
<dbReference type="Pfam" id="PF12709">
    <property type="entry name" value="Fungal_TACC"/>
    <property type="match status" value="1"/>
</dbReference>
<keyword evidence="4" id="KW-1185">Reference proteome</keyword>
<feature type="compositionally biased region" description="Basic and acidic residues" evidence="2">
    <location>
        <begin position="498"/>
        <end position="510"/>
    </location>
</feature>
<sequence>MASPLSPAQDNSLNSLDLSTPAAHRYDDYEVEKYTANSEHGSVDSDDETADTSSPFMSQVIKDDQENNPPPKLRPASRVLSGAELSPLKLLQLQERPKSMRSSLGSSEEGTTTATLNMPPPATMPRSPRKMSSPEKRFPVKVSTSTVVSPAEETPRASRTQSFDHKAEPTPKPEVKRISLEEVVRENEGLKHAIDIFEDEASVPDTADADATAIGDDDRDADLVRVDSNEHLEQHDYYDDEEAAGPDDTMVSTFSTFSAVPNLTMFAAMRPDSSNNNNNNNNTAASSKFFAAAGATPRVSNPRDLSPLRTPRANNNTTNGPLPNRAAAYESGNTTNLLDFTENLRLGAYQPQQPSSPRRNGNRGASPSRQVAAATPQRQSMNLLDFDIPPLPTPRSIPTITPRELESLKSGFLSEISSLKASLSGKEAESQSLKSAVGDAEKRVGECMERLREAKASAEALAAERESWERRGREMEAVLRKVKEEIVLGQRDREELEARLEESEKRRDAAETMAQEAESKMAGMRAGKASAEAAAALANGGTPVKSPRGGAAGSNREVEIQVEKMARELHAAYKSKHETKVAALKKSYENKWQKRVRELEGKIDELSRENEELRVGRDVTMTKVDPDALLRLREEMEGERKWGQETKARLEADVGRLEAELRVVKADNEEIRGLLERERVEKGELVQLAEEMMNMQSFVATEQRTEEREVTAPTSARGTPATVRKAAATPSKMRVPPSPSPVDGFRGSMNGGMGIARPSGLRAPAAGASRIGKVGAHGRTGSTVTSGVPRPGSGMGMRSGGLLSSIEKMGSYRGRAE</sequence>
<evidence type="ECO:0000256" key="1">
    <source>
        <dbReference type="SAM" id="Coils"/>
    </source>
</evidence>
<reference evidence="3" key="1">
    <citation type="submission" date="2022-07" db="EMBL/GenBank/DDBJ databases">
        <title>Fungi with potential for degradation of polypropylene.</title>
        <authorList>
            <person name="Gostincar C."/>
        </authorList>
    </citation>
    <scope>NUCLEOTIDE SEQUENCE</scope>
    <source>
        <strain evidence="3">EXF-13287</strain>
    </source>
</reference>
<proteinExistence type="predicted"/>
<name>A0AA38VP88_9PEZI</name>
<keyword evidence="1" id="KW-0175">Coiled coil</keyword>
<feature type="compositionally biased region" description="Basic and acidic residues" evidence="2">
    <location>
        <begin position="24"/>
        <end position="33"/>
    </location>
</feature>
<protein>
    <submittedName>
        <fullName evidence="3">Kinetoplast-associated protein kap</fullName>
    </submittedName>
</protein>
<feature type="region of interest" description="Disordered" evidence="2">
    <location>
        <begin position="349"/>
        <end position="399"/>
    </location>
</feature>
<feature type="region of interest" description="Disordered" evidence="2">
    <location>
        <begin position="498"/>
        <end position="526"/>
    </location>
</feature>